<keyword evidence="4" id="KW-0106">Calcium</keyword>
<evidence type="ECO:0000256" key="6">
    <source>
        <dbReference type="ARBA" id="ARBA00023965"/>
    </source>
</evidence>
<protein>
    <recommendedName>
        <fullName evidence="7">pullulanase</fullName>
        <ecNumber evidence="7">3.2.1.41</ecNumber>
    </recommendedName>
    <alternativeName>
        <fullName evidence="8">Alpha-dextrin endo-1,6-alpha-glucosidase</fullName>
    </alternativeName>
    <alternativeName>
        <fullName evidence="9">Pullulan 6-glucanohydrolase</fullName>
    </alternativeName>
</protein>
<dbReference type="InterPro" id="IPR011838">
    <property type="entry name" value="Pullulan_Gpos"/>
</dbReference>
<gene>
    <name evidence="11" type="ORF">GIY09_10405</name>
</gene>
<dbReference type="Pfam" id="PF03714">
    <property type="entry name" value="PUD"/>
    <property type="match status" value="2"/>
</dbReference>
<dbReference type="InterPro" id="IPR006047">
    <property type="entry name" value="GH13_cat_dom"/>
</dbReference>
<keyword evidence="3 11" id="KW-0378">Hydrolase</keyword>
<evidence type="ECO:0000313" key="12">
    <source>
        <dbReference type="Proteomes" id="UP000430975"/>
    </source>
</evidence>
<evidence type="ECO:0000256" key="5">
    <source>
        <dbReference type="ARBA" id="ARBA00023295"/>
    </source>
</evidence>
<evidence type="ECO:0000256" key="2">
    <source>
        <dbReference type="ARBA" id="ARBA00022729"/>
    </source>
</evidence>
<keyword evidence="2" id="KW-0732">Signal</keyword>
<dbReference type="NCBIfam" id="TIGR02102">
    <property type="entry name" value="pullulan_Gpos"/>
    <property type="match status" value="1"/>
</dbReference>
<dbReference type="CDD" id="cd11341">
    <property type="entry name" value="AmyAc_Pullulanase_LD-like"/>
    <property type="match status" value="1"/>
</dbReference>
<dbReference type="InterPro" id="IPR014756">
    <property type="entry name" value="Ig_E-set"/>
</dbReference>
<dbReference type="Gene3D" id="2.60.40.1110">
    <property type="match status" value="2"/>
</dbReference>
<organism evidence="11 12">
    <name type="scientific">Fundicoccus ignavus</name>
    <dbReference type="NCBI Taxonomy" id="2664442"/>
    <lineage>
        <taxon>Bacteria</taxon>
        <taxon>Bacillati</taxon>
        <taxon>Bacillota</taxon>
        <taxon>Bacilli</taxon>
        <taxon>Lactobacillales</taxon>
        <taxon>Aerococcaceae</taxon>
        <taxon>Fundicoccus</taxon>
    </lineage>
</organism>
<dbReference type="AlphaFoldDB" id="A0A6I2GEH2"/>
<dbReference type="GO" id="GO:0051060">
    <property type="term" value="F:pullulanase activity"/>
    <property type="evidence" value="ECO:0007669"/>
    <property type="project" value="UniProtKB-EC"/>
</dbReference>
<evidence type="ECO:0000256" key="8">
    <source>
        <dbReference type="ARBA" id="ARBA00029618"/>
    </source>
</evidence>
<dbReference type="InterPro" id="IPR040806">
    <property type="entry name" value="SpuA_C"/>
</dbReference>
<dbReference type="InterPro" id="IPR014755">
    <property type="entry name" value="Cu-Rt/internalin_Ig-like"/>
</dbReference>
<dbReference type="PANTHER" id="PTHR43002">
    <property type="entry name" value="GLYCOGEN DEBRANCHING ENZYME"/>
    <property type="match status" value="1"/>
</dbReference>
<dbReference type="SMART" id="SM00642">
    <property type="entry name" value="Aamy"/>
    <property type="match status" value="1"/>
</dbReference>
<evidence type="ECO:0000259" key="10">
    <source>
        <dbReference type="SMART" id="SM00642"/>
    </source>
</evidence>
<evidence type="ECO:0000256" key="7">
    <source>
        <dbReference type="ARBA" id="ARBA00024062"/>
    </source>
</evidence>
<dbReference type="InterPro" id="IPR013784">
    <property type="entry name" value="Carb-bd-like_fold"/>
</dbReference>
<dbReference type="GO" id="GO:0005975">
    <property type="term" value="P:carbohydrate metabolic process"/>
    <property type="evidence" value="ECO:0007669"/>
    <property type="project" value="InterPro"/>
</dbReference>
<dbReference type="EC" id="3.2.1.41" evidence="7"/>
<dbReference type="EMBL" id="WJQS01000010">
    <property type="protein sequence ID" value="MRI86257.1"/>
    <property type="molecule type" value="Genomic_DNA"/>
</dbReference>
<dbReference type="InterPro" id="IPR004193">
    <property type="entry name" value="Glyco_hydro_13_N"/>
</dbReference>
<dbReference type="CDD" id="cd10315">
    <property type="entry name" value="CBM41_pullulanase"/>
    <property type="match status" value="2"/>
</dbReference>
<comment type="similarity">
    <text evidence="1">Belongs to the glycosyl hydrolase 13 family.</text>
</comment>
<evidence type="ECO:0000313" key="11">
    <source>
        <dbReference type="EMBL" id="MRI86257.1"/>
    </source>
</evidence>
<dbReference type="Proteomes" id="UP000430975">
    <property type="component" value="Unassembled WGS sequence"/>
</dbReference>
<dbReference type="Pfam" id="PF02922">
    <property type="entry name" value="CBM_48"/>
    <property type="match status" value="1"/>
</dbReference>
<dbReference type="SUPFAM" id="SSF81296">
    <property type="entry name" value="E set domains"/>
    <property type="match status" value="1"/>
</dbReference>
<name>A0A6I2GEH2_9LACT</name>
<keyword evidence="5 11" id="KW-0326">Glycosidase</keyword>
<dbReference type="SUPFAM" id="SSF51445">
    <property type="entry name" value="(Trans)glycosidases"/>
    <property type="match status" value="1"/>
</dbReference>
<dbReference type="CDD" id="cd02860">
    <property type="entry name" value="E_set_Pullulanase"/>
    <property type="match status" value="1"/>
</dbReference>
<dbReference type="Gene3D" id="3.20.20.80">
    <property type="entry name" value="Glycosidases"/>
    <property type="match status" value="1"/>
</dbReference>
<feature type="domain" description="Glycosyl hydrolase family 13 catalytic" evidence="10">
    <location>
        <begin position="566"/>
        <end position="950"/>
    </location>
</feature>
<dbReference type="InterPro" id="IPR013783">
    <property type="entry name" value="Ig-like_fold"/>
</dbReference>
<dbReference type="Gene3D" id="2.60.40.10">
    <property type="entry name" value="Immunoglobulins"/>
    <property type="match status" value="1"/>
</dbReference>
<proteinExistence type="inferred from homology"/>
<accession>A0A6I2GEH2</accession>
<dbReference type="InterPro" id="IPR017853">
    <property type="entry name" value="GH"/>
</dbReference>
<dbReference type="InterPro" id="IPR005323">
    <property type="entry name" value="CBM41_pullulanase"/>
</dbReference>
<keyword evidence="12" id="KW-1185">Reference proteome</keyword>
<evidence type="ECO:0000256" key="9">
    <source>
        <dbReference type="ARBA" id="ARBA00031076"/>
    </source>
</evidence>
<evidence type="ECO:0000256" key="1">
    <source>
        <dbReference type="ARBA" id="ARBA00008061"/>
    </source>
</evidence>
<evidence type="ECO:0000256" key="4">
    <source>
        <dbReference type="ARBA" id="ARBA00022837"/>
    </source>
</evidence>
<dbReference type="Gene3D" id="2.60.40.1180">
    <property type="entry name" value="Golgi alpha-mannosidase II"/>
    <property type="match status" value="1"/>
</dbReference>
<dbReference type="Pfam" id="PF18033">
    <property type="entry name" value="SpuA_C"/>
    <property type="match status" value="1"/>
</dbReference>
<comment type="catalytic activity">
    <reaction evidence="6">
        <text>Hydrolysis of (1-&gt;6)-alpha-D-glucosidic linkages in pullulan, amylopectin and glycogen, and in the alpha- and beta-limit dextrins of amylopectin and glycogen.</text>
        <dbReference type="EC" id="3.2.1.41"/>
    </reaction>
</comment>
<dbReference type="Gene3D" id="2.60.40.1220">
    <property type="match status" value="1"/>
</dbReference>
<sequence length="1113" mass="124696">MCNHKTTLTTIWRDLMIENNERHLKVEQKTTKPTHYHFKTARVSAVKLAFVAGLIFSSQAVLNQVQIKKLEKEPTVQTVEHSSLKQLAFKISPKQVFAETETADPTTEADTSLAPIEAGHFRLHFQGITEEQLETYGLWVWGDVVTPSDQVAGWPDGATSFTEAIATDTGYYLDIELNENAKVLNFLINTRTGDNVTADMSIDITSEAMNQAYITEDFSINFYEALDNEGLLRVNYYREDGDYADWGLWTWDDVAEPTNEWPTGALEFTNEGEFGRYIDVPLAEAASNISFLIVNRETGEQSGDMTFNDRDNHGQVFIRELDATVYTNPNFAKVDLLETAEIISDTTIQLNFSSVEEVTQESLLEELQLVDTDGQAIDISEITIDAETSSVLLTGTYDFLQAPYTLTYGDTTLNIQLGWRIKDELYAYDGDLGMTLNEDGTAELAFWSPSADQVNVVLYDKEDADKQLNTVAMTQADRGVWRVELNEETAGLTDMSGYYYHLEIVRGDETVIALDPYAKSLAAWDNLTADAKVAKAAIVDPASIGPDLSYADIPGYEKREDAIIYEVHVRDFTSDPSIEDELTAQFGTFAAFVDKLDYIQSLGVTHIQLLPVMSYYFANDLANGERSLEYASTDQNYNWGYDPQSYFALTGMYSEDPTDPAKRIEELKLLIDEIHQRDMGVILDVVYNHTAQTHIFEDLEPNYYHFMDADGTARESFGGGRLGTTHHMARRVLVDSITYWVDEFKVDGFRFDMMGDHDAEAIQMAFDAAEALNPNTIMIGEGWITYAGDETEPDVQAADQHWMSDTDAVGVFSDEIRNELKSGFGSEGEPRFLTGGARNIELIFQNIIGSPSNFNADDPGDVVQYIAAHDNLTLHDVIAQSIKKDPKDHEAEIHQRIRLGNLMVLTSQGTPFIHSGQEYGRTKQYRHEDYITTVEAGNEPYKSTYMTDADGNPFEYPYFIHDSYDSSDAVNMFNWQQATNPEQYPIQGVTQQYTAGLIQLRRHTDAFRKATADEVAANVTLITAPEIMEEDLVIAYQARDSNGDLYAVFINADNELRNITLTEEFINLAQGDIIVDGLVAGIEAIESPTGVTLSENSVNLDPLTATIIRLKAQ</sequence>
<reference evidence="11 12" key="1">
    <citation type="submission" date="2019-11" db="EMBL/GenBank/DDBJ databases">
        <title>Characterisation of Fundicoccus ignavus gen. nov. sp. nov., a novel genus of the family Aerococcaceae isolated from bulk tank milk.</title>
        <authorList>
            <person name="Siebert A."/>
            <person name="Huptas C."/>
            <person name="Wenning M."/>
            <person name="Scherer S."/>
            <person name="Doll E.V."/>
        </authorList>
    </citation>
    <scope>NUCLEOTIDE SEQUENCE [LARGE SCALE GENOMIC DNA]</scope>
    <source>
        <strain evidence="11 12">WS4759</strain>
    </source>
</reference>
<dbReference type="Pfam" id="PF00128">
    <property type="entry name" value="Alpha-amylase"/>
    <property type="match status" value="1"/>
</dbReference>
<dbReference type="SUPFAM" id="SSF49452">
    <property type="entry name" value="Starch-binding domain-like"/>
    <property type="match status" value="2"/>
</dbReference>
<dbReference type="InterPro" id="IPR013780">
    <property type="entry name" value="Glyco_hydro_b"/>
</dbReference>
<dbReference type="GO" id="GO:0030246">
    <property type="term" value="F:carbohydrate binding"/>
    <property type="evidence" value="ECO:0007669"/>
    <property type="project" value="InterPro"/>
</dbReference>
<evidence type="ECO:0000256" key="3">
    <source>
        <dbReference type="ARBA" id="ARBA00022801"/>
    </source>
</evidence>
<comment type="caution">
    <text evidence="11">The sequence shown here is derived from an EMBL/GenBank/DDBJ whole genome shotgun (WGS) entry which is preliminary data.</text>
</comment>